<organism evidence="1 2">
    <name type="scientific">Flavobacterium branchiarum</name>
    <dbReference type="NCBI Taxonomy" id="1114870"/>
    <lineage>
        <taxon>Bacteria</taxon>
        <taxon>Pseudomonadati</taxon>
        <taxon>Bacteroidota</taxon>
        <taxon>Flavobacteriia</taxon>
        <taxon>Flavobacteriales</taxon>
        <taxon>Flavobacteriaceae</taxon>
        <taxon>Flavobacterium</taxon>
    </lineage>
</organism>
<reference evidence="1 2" key="1">
    <citation type="submission" date="2024-09" db="EMBL/GenBank/DDBJ databases">
        <authorList>
            <person name="Sun Q."/>
            <person name="Mori K."/>
        </authorList>
    </citation>
    <scope>NUCLEOTIDE SEQUENCE [LARGE SCALE GENOMIC DNA]</scope>
    <source>
        <strain evidence="1 2">CECT 7908</strain>
    </source>
</reference>
<dbReference type="Proteomes" id="UP001589589">
    <property type="component" value="Unassembled WGS sequence"/>
</dbReference>
<sequence length="48" mass="5066">MLKSILNLKGAQKLTKDEQKVVNGGACVILCCPDAECVCVPRGTACML</sequence>
<name>A0ABV5FJA9_9FLAO</name>
<evidence type="ECO:0000313" key="1">
    <source>
        <dbReference type="EMBL" id="MFB9063613.1"/>
    </source>
</evidence>
<protein>
    <recommendedName>
        <fullName evidence="3">Bacteriocin</fullName>
    </recommendedName>
</protein>
<gene>
    <name evidence="1" type="ORF">ACFFUQ_06220</name>
</gene>
<dbReference type="RefSeq" id="WP_290268110.1">
    <property type="nucleotide sequence ID" value="NZ_JAUFQQ010000005.1"/>
</dbReference>
<proteinExistence type="predicted"/>
<dbReference type="EMBL" id="JBHMEX010000023">
    <property type="protein sequence ID" value="MFB9063613.1"/>
    <property type="molecule type" value="Genomic_DNA"/>
</dbReference>
<comment type="caution">
    <text evidence="1">The sequence shown here is derived from an EMBL/GenBank/DDBJ whole genome shotgun (WGS) entry which is preliminary data.</text>
</comment>
<accession>A0ABV5FJA9</accession>
<evidence type="ECO:0000313" key="2">
    <source>
        <dbReference type="Proteomes" id="UP001589589"/>
    </source>
</evidence>
<keyword evidence="2" id="KW-1185">Reference proteome</keyword>
<evidence type="ECO:0008006" key="3">
    <source>
        <dbReference type="Google" id="ProtNLM"/>
    </source>
</evidence>